<evidence type="ECO:0000259" key="2">
    <source>
        <dbReference type="Pfam" id="PF20152"/>
    </source>
</evidence>
<gene>
    <name evidence="3" type="ORF">Clacol_002432</name>
</gene>
<dbReference type="PANTHER" id="PTHR40465:SF1">
    <property type="entry name" value="DUF6534 DOMAIN-CONTAINING PROTEIN"/>
    <property type="match status" value="1"/>
</dbReference>
<feature type="transmembrane region" description="Helical" evidence="1">
    <location>
        <begin position="151"/>
        <end position="175"/>
    </location>
</feature>
<accession>A0AAV5A446</accession>
<protein>
    <recommendedName>
        <fullName evidence="2">DUF6534 domain-containing protein</fullName>
    </recommendedName>
</protein>
<comment type="caution">
    <text evidence="3">The sequence shown here is derived from an EMBL/GenBank/DDBJ whole genome shotgun (WGS) entry which is preliminary data.</text>
</comment>
<feature type="transmembrane region" description="Helical" evidence="1">
    <location>
        <begin position="106"/>
        <end position="130"/>
    </location>
</feature>
<reference evidence="3" key="1">
    <citation type="submission" date="2021-10" db="EMBL/GenBank/DDBJ databases">
        <title>De novo Genome Assembly of Clathrus columnatus (Basidiomycota, Fungi) Using Illumina and Nanopore Sequence Data.</title>
        <authorList>
            <person name="Ogiso-Tanaka E."/>
            <person name="Itagaki H."/>
            <person name="Hosoya T."/>
            <person name="Hosaka K."/>
        </authorList>
    </citation>
    <scope>NUCLEOTIDE SEQUENCE</scope>
    <source>
        <strain evidence="3">MO-923</strain>
    </source>
</reference>
<evidence type="ECO:0000313" key="3">
    <source>
        <dbReference type="EMBL" id="GJJ08223.1"/>
    </source>
</evidence>
<sequence length="251" mass="27754">MGTPMTVTVSSENPIVLDLSSVHGLVLLGTVLSWGLWGISCMQVFLYYTTYDGDPYYLQFLVIFLWVIGTAAGVVNLIPFATGVYCGITLNTRTTAQMYSNQFTKYIWISNRACSVVVDVIIAVSMTYYLQKKSFSYNVRSNALSAKIFILIVNTGIWTATITIISFSSVILLVSSSPLNLFFLFELPLGFIYLNTFLANLNARHYIKGKRAEWVLSSNNLPSDFTFGMQHGDTAQATLENGTAVTEISCA</sequence>
<feature type="domain" description="DUF6534" evidence="2">
    <location>
        <begin position="115"/>
        <end position="206"/>
    </location>
</feature>
<dbReference type="PANTHER" id="PTHR40465">
    <property type="entry name" value="CHROMOSOME 1, WHOLE GENOME SHOTGUN SEQUENCE"/>
    <property type="match status" value="1"/>
</dbReference>
<keyword evidence="1" id="KW-1133">Transmembrane helix</keyword>
<organism evidence="3 4">
    <name type="scientific">Clathrus columnatus</name>
    <dbReference type="NCBI Taxonomy" id="1419009"/>
    <lineage>
        <taxon>Eukaryota</taxon>
        <taxon>Fungi</taxon>
        <taxon>Dikarya</taxon>
        <taxon>Basidiomycota</taxon>
        <taxon>Agaricomycotina</taxon>
        <taxon>Agaricomycetes</taxon>
        <taxon>Phallomycetidae</taxon>
        <taxon>Phallales</taxon>
        <taxon>Clathraceae</taxon>
        <taxon>Clathrus</taxon>
    </lineage>
</organism>
<feature type="transmembrane region" description="Helical" evidence="1">
    <location>
        <begin position="181"/>
        <end position="201"/>
    </location>
</feature>
<keyword evidence="1" id="KW-0812">Transmembrane</keyword>
<name>A0AAV5A446_9AGAM</name>
<feature type="transmembrane region" description="Helical" evidence="1">
    <location>
        <begin position="60"/>
        <end position="86"/>
    </location>
</feature>
<evidence type="ECO:0000313" key="4">
    <source>
        <dbReference type="Proteomes" id="UP001050691"/>
    </source>
</evidence>
<dbReference type="AlphaFoldDB" id="A0AAV5A446"/>
<evidence type="ECO:0000256" key="1">
    <source>
        <dbReference type="SAM" id="Phobius"/>
    </source>
</evidence>
<feature type="transmembrane region" description="Helical" evidence="1">
    <location>
        <begin position="25"/>
        <end position="48"/>
    </location>
</feature>
<dbReference type="EMBL" id="BPWL01000003">
    <property type="protein sequence ID" value="GJJ08223.1"/>
    <property type="molecule type" value="Genomic_DNA"/>
</dbReference>
<proteinExistence type="predicted"/>
<dbReference type="Proteomes" id="UP001050691">
    <property type="component" value="Unassembled WGS sequence"/>
</dbReference>
<dbReference type="Pfam" id="PF20152">
    <property type="entry name" value="DUF6534"/>
    <property type="match status" value="1"/>
</dbReference>
<keyword evidence="1" id="KW-0472">Membrane</keyword>
<dbReference type="InterPro" id="IPR045339">
    <property type="entry name" value="DUF6534"/>
</dbReference>
<keyword evidence="4" id="KW-1185">Reference proteome</keyword>